<comment type="subcellular location">
    <subcellularLocation>
        <location evidence="1 12">Cytoplasm</location>
    </subcellularLocation>
</comment>
<evidence type="ECO:0000256" key="10">
    <source>
        <dbReference type="ARBA" id="ARBA00047929"/>
    </source>
</evidence>
<evidence type="ECO:0000256" key="2">
    <source>
        <dbReference type="ARBA" id="ARBA00005045"/>
    </source>
</evidence>
<dbReference type="GO" id="GO:0005524">
    <property type="term" value="F:ATP binding"/>
    <property type="evidence" value="ECO:0007669"/>
    <property type="project" value="UniProtKB-UniRule"/>
</dbReference>
<dbReference type="InterPro" id="IPR015866">
    <property type="entry name" value="Ser-tRNA-synth_1_N"/>
</dbReference>
<keyword evidence="6 12" id="KW-0547">Nucleotide-binding</keyword>
<evidence type="ECO:0000256" key="7">
    <source>
        <dbReference type="ARBA" id="ARBA00022840"/>
    </source>
</evidence>
<keyword evidence="4 12" id="KW-0963">Cytoplasm</keyword>
<organism evidence="16 17">
    <name type="scientific">Candidatus Johnevansia muelleri</name>
    <dbReference type="NCBI Taxonomy" id="1495769"/>
    <lineage>
        <taxon>Bacteria</taxon>
        <taxon>Pseudomonadati</taxon>
        <taxon>Pseudomonadota</taxon>
        <taxon>Gammaproteobacteria</taxon>
        <taxon>Candidatus Johnevansiales</taxon>
        <taxon>Candidatus Johnevansiaceae</taxon>
        <taxon>Candidatus Johnevansia</taxon>
    </lineage>
</organism>
<comment type="catalytic activity">
    <reaction evidence="10 12">
        <text>tRNA(Sec) + L-serine + ATP = L-seryl-tRNA(Sec) + AMP + diphosphate + H(+)</text>
        <dbReference type="Rhea" id="RHEA:42580"/>
        <dbReference type="Rhea" id="RHEA-COMP:9742"/>
        <dbReference type="Rhea" id="RHEA-COMP:10128"/>
        <dbReference type="ChEBI" id="CHEBI:15378"/>
        <dbReference type="ChEBI" id="CHEBI:30616"/>
        <dbReference type="ChEBI" id="CHEBI:33019"/>
        <dbReference type="ChEBI" id="CHEBI:33384"/>
        <dbReference type="ChEBI" id="CHEBI:78442"/>
        <dbReference type="ChEBI" id="CHEBI:78533"/>
        <dbReference type="ChEBI" id="CHEBI:456215"/>
        <dbReference type="EC" id="6.1.1.11"/>
    </reaction>
</comment>
<feature type="binding site" evidence="12">
    <location>
        <begin position="220"/>
        <end position="222"/>
    </location>
    <ligand>
        <name>L-serine</name>
        <dbReference type="ChEBI" id="CHEBI:33384"/>
    </ligand>
</feature>
<evidence type="ECO:0000256" key="9">
    <source>
        <dbReference type="ARBA" id="ARBA00023146"/>
    </source>
</evidence>
<dbReference type="KEGG" id="eme:CEM_063"/>
<dbReference type="PROSITE" id="PS50862">
    <property type="entry name" value="AA_TRNA_LIGASE_II"/>
    <property type="match status" value="1"/>
</dbReference>
<dbReference type="Pfam" id="PF02403">
    <property type="entry name" value="Seryl_tRNA_N"/>
    <property type="match status" value="1"/>
</dbReference>
<evidence type="ECO:0000256" key="4">
    <source>
        <dbReference type="ARBA" id="ARBA00022490"/>
    </source>
</evidence>
<dbReference type="InterPro" id="IPR002317">
    <property type="entry name" value="Ser-tRNA-ligase_type_1"/>
</dbReference>
<proteinExistence type="inferred from homology"/>
<name>A0A078KHB4_9GAMM</name>
<dbReference type="EC" id="6.1.1.11" evidence="12"/>
<dbReference type="HOGENOM" id="CLU_023797_1_1_6"/>
<dbReference type="PRINTS" id="PR00981">
    <property type="entry name" value="TRNASYNTHSER"/>
</dbReference>
<comment type="subunit">
    <text evidence="12">Homodimer. The tRNA molecule binds across the dimer.</text>
</comment>
<comment type="similarity">
    <text evidence="3 12">Belongs to the class-II aminoacyl-tRNA synthetase family. Type-1 seryl-tRNA synthetase subfamily.</text>
</comment>
<dbReference type="SUPFAM" id="SSF46589">
    <property type="entry name" value="tRNA-binding arm"/>
    <property type="match status" value="1"/>
</dbReference>
<evidence type="ECO:0000256" key="3">
    <source>
        <dbReference type="ARBA" id="ARBA00010728"/>
    </source>
</evidence>
<dbReference type="PIRSF" id="PIRSF001529">
    <property type="entry name" value="Ser-tRNA-synth_IIa"/>
    <property type="match status" value="1"/>
</dbReference>
<dbReference type="PATRIC" id="fig|1495769.3.peg.57"/>
<evidence type="ECO:0000256" key="8">
    <source>
        <dbReference type="ARBA" id="ARBA00022917"/>
    </source>
</evidence>
<comment type="pathway">
    <text evidence="2 12">Aminoacyl-tRNA biosynthesis; selenocysteinyl-tRNA(Sec) biosynthesis; L-seryl-tRNA(Sec) from L-serine and tRNA(Sec): step 1/1.</text>
</comment>
<dbReference type="InterPro" id="IPR006195">
    <property type="entry name" value="aa-tRNA-synth_II"/>
</dbReference>
<dbReference type="GO" id="GO:0016260">
    <property type="term" value="P:selenocysteine biosynthetic process"/>
    <property type="evidence" value="ECO:0007669"/>
    <property type="project" value="UniProtKB-UniRule"/>
</dbReference>
<comment type="function">
    <text evidence="12">Catalyzes the attachment of serine to tRNA(Ser). Is also able to aminoacylate tRNA(Sec) with serine, to form the misacylated tRNA L-seryl-tRNA(Sec), which will be further converted into selenocysteinyl-tRNA(Sec).</text>
</comment>
<feature type="binding site" evidence="12 14">
    <location>
        <begin position="338"/>
        <end position="341"/>
    </location>
    <ligand>
        <name>ATP</name>
        <dbReference type="ChEBI" id="CHEBI:30616"/>
    </ligand>
</feature>
<evidence type="ECO:0000313" key="17">
    <source>
        <dbReference type="Proteomes" id="UP000032420"/>
    </source>
</evidence>
<feature type="binding site" evidence="13">
    <location>
        <position position="220"/>
    </location>
    <ligand>
        <name>L-serine</name>
        <dbReference type="ChEBI" id="CHEBI:33384"/>
    </ligand>
</feature>
<keyword evidence="5 12" id="KW-0436">Ligase</keyword>
<dbReference type="AlphaFoldDB" id="A0A078KHB4"/>
<keyword evidence="9 12" id="KW-0030">Aminoacyl-tRNA synthetase</keyword>
<dbReference type="InterPro" id="IPR042103">
    <property type="entry name" value="SerRS_1_N_sf"/>
</dbReference>
<evidence type="ECO:0000256" key="11">
    <source>
        <dbReference type="ARBA" id="ARBA00048823"/>
    </source>
</evidence>
<dbReference type="EMBL" id="LM655252">
    <property type="protein sequence ID" value="CDZ16335.1"/>
    <property type="molecule type" value="Genomic_DNA"/>
</dbReference>
<dbReference type="NCBIfam" id="TIGR00414">
    <property type="entry name" value="serS"/>
    <property type="match status" value="1"/>
</dbReference>
<feature type="binding site" evidence="12 14">
    <location>
        <begin position="251"/>
        <end position="253"/>
    </location>
    <ligand>
        <name>ATP</name>
        <dbReference type="ChEBI" id="CHEBI:30616"/>
    </ligand>
</feature>
<dbReference type="PANTHER" id="PTHR43697:SF1">
    <property type="entry name" value="SERINE--TRNA LIGASE"/>
    <property type="match status" value="1"/>
</dbReference>
<evidence type="ECO:0000256" key="13">
    <source>
        <dbReference type="PIRSR" id="PIRSR001529-1"/>
    </source>
</evidence>
<dbReference type="PANTHER" id="PTHR43697">
    <property type="entry name" value="SERYL-TRNA SYNTHETASE"/>
    <property type="match status" value="1"/>
</dbReference>
<feature type="binding site" evidence="13">
    <location>
        <position position="372"/>
    </location>
    <ligand>
        <name>L-serine</name>
        <dbReference type="ChEBI" id="CHEBI:33384"/>
    </ligand>
</feature>
<dbReference type="Pfam" id="PF00587">
    <property type="entry name" value="tRNA-synt_2b"/>
    <property type="match status" value="1"/>
</dbReference>
<keyword evidence="8 12" id="KW-0648">Protein biosynthesis</keyword>
<evidence type="ECO:0000256" key="12">
    <source>
        <dbReference type="HAMAP-Rule" id="MF_00176"/>
    </source>
</evidence>
<evidence type="ECO:0000313" key="16">
    <source>
        <dbReference type="EMBL" id="CDZ16335.1"/>
    </source>
</evidence>
<dbReference type="Gene3D" id="1.10.287.40">
    <property type="entry name" value="Serine-tRNA synthetase, tRNA binding domain"/>
    <property type="match status" value="1"/>
</dbReference>
<dbReference type="HAMAP" id="MF_00176">
    <property type="entry name" value="Ser_tRNA_synth_type1"/>
    <property type="match status" value="1"/>
</dbReference>
<dbReference type="InterPro" id="IPR010978">
    <property type="entry name" value="tRNA-bd_arm"/>
</dbReference>
<dbReference type="UniPathway" id="UPA00906">
    <property type="reaction ID" value="UER00895"/>
</dbReference>
<sequence>MLDNKLLRSNLDNVAAILFTKRGFSLDIKRLRQIEALRKKLYAYIEELNINKSKNLKYIKIYILKIINKRIKFLNKKLNDLNNEFNEIVIYFPNIPHNTVPIGKNKIDNVEIIRVGIPRVFNFKLRNHIDIGNLNGKLDFKIASKITGSRFVILRNNLAKLHRALTQFMLDKQTMDHGYEEIYVPYIVNSNSLIGTGQLPKFGNDLFAIDNDQGYYLIPTAEVPLINIVRNKIIENTNLPIKLTAHTPCFRREAGSYGNNIRGLIRQHQFDKIEIVQIVEPENSYNALEEMRIHAEVILKLLELPYRVVILCTNDMSFSAAKTYDLEVWIPSQNQYYEVSSISNCEAFQARRIKARLIRKNRKNPVFVHTLNGSGIAVGRCLVAIMENYQNEDGSITIPNILRKYMNNIDRIN</sequence>
<dbReference type="InterPro" id="IPR002314">
    <property type="entry name" value="aa-tRNA-synt_IIb"/>
</dbReference>
<evidence type="ECO:0000259" key="15">
    <source>
        <dbReference type="PROSITE" id="PS50862"/>
    </source>
</evidence>
<dbReference type="CDD" id="cd00770">
    <property type="entry name" value="SerRS_core"/>
    <property type="match status" value="1"/>
</dbReference>
<reference evidence="17" key="1">
    <citation type="submission" date="2014-07" db="EMBL/GenBank/DDBJ databases">
        <authorList>
            <person name="Santos-Garcia D."/>
        </authorList>
    </citation>
    <scope>NUCLEOTIDE SEQUENCE [LARGE SCALE GENOMIC DNA]</scope>
</reference>
<evidence type="ECO:0000256" key="14">
    <source>
        <dbReference type="PIRSR" id="PIRSR001529-2"/>
    </source>
</evidence>
<feature type="domain" description="Aminoacyl-transfer RNA synthetases class-II family profile" evidence="15">
    <location>
        <begin position="160"/>
        <end position="399"/>
    </location>
</feature>
<evidence type="ECO:0000256" key="6">
    <source>
        <dbReference type="ARBA" id="ARBA00022741"/>
    </source>
</evidence>
<feature type="binding site" evidence="12 13">
    <location>
        <position position="274"/>
    </location>
    <ligand>
        <name>L-serine</name>
        <dbReference type="ChEBI" id="CHEBI:33384"/>
    </ligand>
</feature>
<dbReference type="InterPro" id="IPR045864">
    <property type="entry name" value="aa-tRNA-synth_II/BPL/LPL"/>
</dbReference>
<dbReference type="Gene3D" id="3.30.930.10">
    <property type="entry name" value="Bira Bifunctional Protein, Domain 2"/>
    <property type="match status" value="1"/>
</dbReference>
<protein>
    <recommendedName>
        <fullName evidence="12">Serine--tRNA ligase</fullName>
        <ecNumber evidence="12">6.1.1.11</ecNumber>
    </recommendedName>
    <alternativeName>
        <fullName evidence="12">Seryl-tRNA synthetase</fullName>
        <shortName evidence="12">SerRS</shortName>
    </alternativeName>
    <alternativeName>
        <fullName evidence="12">Seryl-tRNA(Ser/Sec) synthetase</fullName>
    </alternativeName>
</protein>
<dbReference type="Proteomes" id="UP000032420">
    <property type="component" value="Chromosome I"/>
</dbReference>
<dbReference type="STRING" id="1495769.CEM_063"/>
<comment type="catalytic activity">
    <reaction evidence="11 12">
        <text>tRNA(Ser) + L-serine + ATP = L-seryl-tRNA(Ser) + AMP + diphosphate + H(+)</text>
        <dbReference type="Rhea" id="RHEA:12292"/>
        <dbReference type="Rhea" id="RHEA-COMP:9669"/>
        <dbReference type="Rhea" id="RHEA-COMP:9703"/>
        <dbReference type="ChEBI" id="CHEBI:15378"/>
        <dbReference type="ChEBI" id="CHEBI:30616"/>
        <dbReference type="ChEBI" id="CHEBI:33019"/>
        <dbReference type="ChEBI" id="CHEBI:33384"/>
        <dbReference type="ChEBI" id="CHEBI:78442"/>
        <dbReference type="ChEBI" id="CHEBI:78533"/>
        <dbReference type="ChEBI" id="CHEBI:456215"/>
        <dbReference type="EC" id="6.1.1.11"/>
    </reaction>
</comment>
<feature type="binding site" evidence="12">
    <location>
        <position position="374"/>
    </location>
    <ligand>
        <name>L-serine</name>
        <dbReference type="ChEBI" id="CHEBI:33384"/>
    </ligand>
</feature>
<keyword evidence="7 12" id="KW-0067">ATP-binding</keyword>
<dbReference type="SUPFAM" id="SSF55681">
    <property type="entry name" value="Class II aaRS and biotin synthetases"/>
    <property type="match status" value="1"/>
</dbReference>
<comment type="domain">
    <text evidence="12">Consists of two distinct domains, a catalytic core and a N-terminal extension that is involved in tRNA binding.</text>
</comment>
<evidence type="ECO:0000256" key="5">
    <source>
        <dbReference type="ARBA" id="ARBA00022598"/>
    </source>
</evidence>
<dbReference type="OrthoDB" id="9804647at2"/>
<dbReference type="InterPro" id="IPR033729">
    <property type="entry name" value="SerRS_core"/>
</dbReference>
<keyword evidence="17" id="KW-1185">Reference proteome</keyword>
<gene>
    <name evidence="12 16" type="primary">serS</name>
    <name evidence="16" type="ORF">CEM_063</name>
</gene>
<feature type="binding site" evidence="13">
    <location>
        <position position="251"/>
    </location>
    <ligand>
        <name>L-serine</name>
        <dbReference type="ChEBI" id="CHEBI:33384"/>
    </ligand>
</feature>
<evidence type="ECO:0000256" key="1">
    <source>
        <dbReference type="ARBA" id="ARBA00004496"/>
    </source>
</evidence>
<dbReference type="GO" id="GO:0006434">
    <property type="term" value="P:seryl-tRNA aminoacylation"/>
    <property type="evidence" value="ECO:0007669"/>
    <property type="project" value="UniProtKB-UniRule"/>
</dbReference>
<dbReference type="GO" id="GO:0004828">
    <property type="term" value="F:serine-tRNA ligase activity"/>
    <property type="evidence" value="ECO:0007669"/>
    <property type="project" value="UniProtKB-UniRule"/>
</dbReference>
<dbReference type="GO" id="GO:0005737">
    <property type="term" value="C:cytoplasm"/>
    <property type="evidence" value="ECO:0007669"/>
    <property type="project" value="UniProtKB-SubCell"/>
</dbReference>
<accession>A0A078KHB4</accession>
<comment type="caution">
    <text evidence="12">Lacks conserved residue(s) required for the propagation of feature annotation.</text>
</comment>